<dbReference type="InterPro" id="IPR001128">
    <property type="entry name" value="Cyt_P450"/>
</dbReference>
<comment type="similarity">
    <text evidence="1 2">Belongs to the cytochrome P450 family.</text>
</comment>
<evidence type="ECO:0000256" key="1">
    <source>
        <dbReference type="ARBA" id="ARBA00010617"/>
    </source>
</evidence>
<keyword evidence="2" id="KW-0503">Monooxygenase</keyword>
<evidence type="ECO:0000313" key="4">
    <source>
        <dbReference type="Proteomes" id="UP000595636"/>
    </source>
</evidence>
<dbReference type="CDD" id="cd11029">
    <property type="entry name" value="CYP107-like"/>
    <property type="match status" value="1"/>
</dbReference>
<keyword evidence="2" id="KW-0560">Oxidoreductase</keyword>
<proteinExistence type="inferred from homology"/>
<dbReference type="InterPro" id="IPR002397">
    <property type="entry name" value="Cyt_P450_B"/>
</dbReference>
<evidence type="ECO:0000313" key="3">
    <source>
        <dbReference type="EMBL" id="QQM41507.1"/>
    </source>
</evidence>
<keyword evidence="2" id="KW-0408">Iron</keyword>
<dbReference type="PANTHER" id="PTHR46696">
    <property type="entry name" value="P450, PUTATIVE (EUROFUNG)-RELATED"/>
    <property type="match status" value="1"/>
</dbReference>
<protein>
    <submittedName>
        <fullName evidence="3">Cytochrome P450</fullName>
    </submittedName>
</protein>
<dbReference type="GO" id="GO:0016705">
    <property type="term" value="F:oxidoreductase activity, acting on paired donors, with incorporation or reduction of molecular oxygen"/>
    <property type="evidence" value="ECO:0007669"/>
    <property type="project" value="InterPro"/>
</dbReference>
<name>A0A7T7KWS3_9ACTN</name>
<dbReference type="Pfam" id="PF00067">
    <property type="entry name" value="p450"/>
    <property type="match status" value="2"/>
</dbReference>
<dbReference type="RefSeq" id="WP_200396501.1">
    <property type="nucleotide sequence ID" value="NZ_CP066831.1"/>
</dbReference>
<dbReference type="InterPro" id="IPR036396">
    <property type="entry name" value="Cyt_P450_sf"/>
</dbReference>
<dbReference type="GO" id="GO:0004497">
    <property type="term" value="F:monooxygenase activity"/>
    <property type="evidence" value="ECO:0007669"/>
    <property type="project" value="UniProtKB-KW"/>
</dbReference>
<dbReference type="PRINTS" id="PR00385">
    <property type="entry name" value="P450"/>
</dbReference>
<dbReference type="PROSITE" id="PS00086">
    <property type="entry name" value="CYTOCHROME_P450"/>
    <property type="match status" value="1"/>
</dbReference>
<dbReference type="SUPFAM" id="SSF48264">
    <property type="entry name" value="Cytochrome P450"/>
    <property type="match status" value="1"/>
</dbReference>
<dbReference type="PRINTS" id="PR00359">
    <property type="entry name" value="BP450"/>
</dbReference>
<organism evidence="3 4">
    <name type="scientific">Streptomyces liliifuscus</name>
    <dbReference type="NCBI Taxonomy" id="2797636"/>
    <lineage>
        <taxon>Bacteria</taxon>
        <taxon>Bacillati</taxon>
        <taxon>Actinomycetota</taxon>
        <taxon>Actinomycetes</taxon>
        <taxon>Kitasatosporales</taxon>
        <taxon>Streptomycetaceae</taxon>
        <taxon>Streptomyces</taxon>
    </lineage>
</organism>
<dbReference type="GO" id="GO:0020037">
    <property type="term" value="F:heme binding"/>
    <property type="evidence" value="ECO:0007669"/>
    <property type="project" value="InterPro"/>
</dbReference>
<dbReference type="EMBL" id="CP066831">
    <property type="protein sequence ID" value="QQM41507.1"/>
    <property type="molecule type" value="Genomic_DNA"/>
</dbReference>
<keyword evidence="2" id="KW-0479">Metal-binding</keyword>
<dbReference type="Proteomes" id="UP000595636">
    <property type="component" value="Chromosome"/>
</dbReference>
<dbReference type="PANTHER" id="PTHR46696:SF1">
    <property type="entry name" value="CYTOCHROME P450 YJIB-RELATED"/>
    <property type="match status" value="1"/>
</dbReference>
<evidence type="ECO:0000256" key="2">
    <source>
        <dbReference type="RuleBase" id="RU000461"/>
    </source>
</evidence>
<reference evidence="3 4" key="1">
    <citation type="submission" date="2020-12" db="EMBL/GenBank/DDBJ databases">
        <title>A novel species.</title>
        <authorList>
            <person name="Li K."/>
        </authorList>
    </citation>
    <scope>NUCLEOTIDE SEQUENCE [LARGE SCALE GENOMIC DNA]</scope>
    <source>
        <strain evidence="3 4">ZYC-3</strain>
    </source>
</reference>
<keyword evidence="4" id="KW-1185">Reference proteome</keyword>
<sequence length="443" mass="47687">MDMPACPYALDVTGRDLASEAEKLRSRGPVAEVELPGGVVAWAAVRQKYVKQLLLDPRVSKDARQHWPAFVEGRIGPEWPLYPWVANENMLFAYGEHHSRLRRLVAGAFTTRRSEALRPRIEELTAGLLDDLAAVPAGERIDLRADFARLLPMRVICELFGVAEEAREPLCAALELVFGTAVSAERMAAAQIEVFGMLAGLVAEKRAEPGGDLTSALIEARDQDEDGGLTEDELLGTLYLMIAAGQETTCTLITNAVGALLTDPEQLTHVRAGRATWMDVVDETLRVHSPAAYSPMRFAVDDIALGDPAPADAESVGKPDGGSGGVLIRKGDPILVSFAAASGDPEAYGDDVAVFDLLRPGRREDLAFGFGVHRCLGAPLARIEASVALAGLFDRFPGLSPAVPVDGIEPVESFIVNGHGSLPVLRTQQERGQEQQQRQSQSQ</sequence>
<keyword evidence="2" id="KW-0349">Heme</keyword>
<gene>
    <name evidence="3" type="ORF">JEQ17_19930</name>
</gene>
<dbReference type="KEGG" id="slf:JEQ17_19930"/>
<accession>A0A7T7KWS3</accession>
<dbReference type="GO" id="GO:0005506">
    <property type="term" value="F:iron ion binding"/>
    <property type="evidence" value="ECO:0007669"/>
    <property type="project" value="InterPro"/>
</dbReference>
<dbReference type="InterPro" id="IPR017972">
    <property type="entry name" value="Cyt_P450_CS"/>
</dbReference>
<dbReference type="AlphaFoldDB" id="A0A7T7KWS3"/>
<dbReference type="Gene3D" id="1.10.630.10">
    <property type="entry name" value="Cytochrome P450"/>
    <property type="match status" value="1"/>
</dbReference>